<protein>
    <submittedName>
        <fullName evidence="1">Uncharacterized protein</fullName>
    </submittedName>
</protein>
<dbReference type="AlphaFoldDB" id="A0A4Z2G527"/>
<dbReference type="EMBL" id="SRLO01000716">
    <property type="protein sequence ID" value="TNN47993.1"/>
    <property type="molecule type" value="Genomic_DNA"/>
</dbReference>
<gene>
    <name evidence="1" type="ORF">EYF80_041816</name>
</gene>
<keyword evidence="2" id="KW-1185">Reference proteome</keyword>
<proteinExistence type="predicted"/>
<accession>A0A4Z2G527</accession>
<organism evidence="1 2">
    <name type="scientific">Liparis tanakae</name>
    <name type="common">Tanaka's snailfish</name>
    <dbReference type="NCBI Taxonomy" id="230148"/>
    <lineage>
        <taxon>Eukaryota</taxon>
        <taxon>Metazoa</taxon>
        <taxon>Chordata</taxon>
        <taxon>Craniata</taxon>
        <taxon>Vertebrata</taxon>
        <taxon>Euteleostomi</taxon>
        <taxon>Actinopterygii</taxon>
        <taxon>Neopterygii</taxon>
        <taxon>Teleostei</taxon>
        <taxon>Neoteleostei</taxon>
        <taxon>Acanthomorphata</taxon>
        <taxon>Eupercaria</taxon>
        <taxon>Perciformes</taxon>
        <taxon>Cottioidei</taxon>
        <taxon>Cottales</taxon>
        <taxon>Liparidae</taxon>
        <taxon>Liparis</taxon>
    </lineage>
</organism>
<evidence type="ECO:0000313" key="1">
    <source>
        <dbReference type="EMBL" id="TNN47993.1"/>
    </source>
</evidence>
<sequence>MRNRTLQDKSTGDDDLWEPLFMHMNPVSLRLTPSLEPDIRCARWRRCLSVCAYRIGWTSYSGGCSSASSMAVMPTDQMSQRSL</sequence>
<dbReference type="Proteomes" id="UP000314294">
    <property type="component" value="Unassembled WGS sequence"/>
</dbReference>
<comment type="caution">
    <text evidence="1">The sequence shown here is derived from an EMBL/GenBank/DDBJ whole genome shotgun (WGS) entry which is preliminary data.</text>
</comment>
<evidence type="ECO:0000313" key="2">
    <source>
        <dbReference type="Proteomes" id="UP000314294"/>
    </source>
</evidence>
<reference evidence="1 2" key="1">
    <citation type="submission" date="2019-03" db="EMBL/GenBank/DDBJ databases">
        <title>First draft genome of Liparis tanakae, snailfish: a comprehensive survey of snailfish specific genes.</title>
        <authorList>
            <person name="Kim W."/>
            <person name="Song I."/>
            <person name="Jeong J.-H."/>
            <person name="Kim D."/>
            <person name="Kim S."/>
            <person name="Ryu S."/>
            <person name="Song J.Y."/>
            <person name="Lee S.K."/>
        </authorList>
    </citation>
    <scope>NUCLEOTIDE SEQUENCE [LARGE SCALE GENOMIC DNA]</scope>
    <source>
        <tissue evidence="1">Muscle</tissue>
    </source>
</reference>
<name>A0A4Z2G527_9TELE</name>